<keyword evidence="14" id="KW-0443">Lipid metabolism</keyword>
<dbReference type="PANTHER" id="PTHR46382:SF1">
    <property type="entry name" value="PHOSPHATIDATE CYTIDYLYLTRANSFERASE"/>
    <property type="match status" value="1"/>
</dbReference>
<evidence type="ECO:0000256" key="1">
    <source>
        <dbReference type="ARBA" id="ARBA00001698"/>
    </source>
</evidence>
<evidence type="ECO:0000256" key="3">
    <source>
        <dbReference type="ARBA" id="ARBA00005119"/>
    </source>
</evidence>
<evidence type="ECO:0000256" key="13">
    <source>
        <dbReference type="ARBA" id="ARBA00022989"/>
    </source>
</evidence>
<evidence type="ECO:0000256" key="24">
    <source>
        <dbReference type="SAM" id="Phobius"/>
    </source>
</evidence>
<dbReference type="EC" id="2.7.7.41" evidence="6"/>
<dbReference type="AlphaFoldDB" id="A0AAU8LVQ1"/>
<dbReference type="GO" id="GO:0004605">
    <property type="term" value="F:phosphatidate cytidylyltransferase activity"/>
    <property type="evidence" value="ECO:0007669"/>
    <property type="project" value="UniProtKB-EC"/>
</dbReference>
<feature type="transmembrane region" description="Helical" evidence="24">
    <location>
        <begin position="246"/>
        <end position="265"/>
    </location>
</feature>
<feature type="transmembrane region" description="Helical" evidence="24">
    <location>
        <begin position="51"/>
        <end position="70"/>
    </location>
</feature>
<reference evidence="25" key="1">
    <citation type="journal article" date="2024" name="Syst. Appl. Microbiol.">
        <title>First single-strain enrichments of Electrothrix cable bacteria, description of E. aestuarii sp. nov. and E. rattekaaiensis sp. nov., and proposal of a cable bacteria taxonomy following the rules of the SeqCode.</title>
        <authorList>
            <person name="Plum-Jensen L.E."/>
            <person name="Schramm A."/>
            <person name="Marshall I.P.G."/>
        </authorList>
    </citation>
    <scope>NUCLEOTIDE SEQUENCE</scope>
    <source>
        <strain evidence="25">Rat1</strain>
    </source>
</reference>
<keyword evidence="17" id="KW-1208">Phospholipid metabolism</keyword>
<evidence type="ECO:0000256" key="5">
    <source>
        <dbReference type="ARBA" id="ARBA00010185"/>
    </source>
</evidence>
<feature type="transmembrane region" description="Helical" evidence="24">
    <location>
        <begin position="135"/>
        <end position="154"/>
    </location>
</feature>
<evidence type="ECO:0000256" key="18">
    <source>
        <dbReference type="ARBA" id="ARBA00029893"/>
    </source>
</evidence>
<comment type="catalytic activity">
    <reaction evidence="1">
        <text>a 1,2-diacyl-sn-glycero-3-phosphate + CTP + H(+) = a CDP-1,2-diacyl-sn-glycerol + diphosphate</text>
        <dbReference type="Rhea" id="RHEA:16229"/>
        <dbReference type="ChEBI" id="CHEBI:15378"/>
        <dbReference type="ChEBI" id="CHEBI:33019"/>
        <dbReference type="ChEBI" id="CHEBI:37563"/>
        <dbReference type="ChEBI" id="CHEBI:58332"/>
        <dbReference type="ChEBI" id="CHEBI:58608"/>
        <dbReference type="EC" id="2.7.7.41"/>
    </reaction>
</comment>
<evidence type="ECO:0000256" key="21">
    <source>
        <dbReference type="ARBA" id="ARBA00032396"/>
    </source>
</evidence>
<evidence type="ECO:0000256" key="6">
    <source>
        <dbReference type="ARBA" id="ARBA00012487"/>
    </source>
</evidence>
<feature type="transmembrane region" description="Helical" evidence="24">
    <location>
        <begin position="200"/>
        <end position="219"/>
    </location>
</feature>
<keyword evidence="9" id="KW-0444">Lipid biosynthesis</keyword>
<accession>A0AAU8LVQ1</accession>
<organism evidence="25">
    <name type="scientific">Candidatus Electrothrix aestuarii</name>
    <dbReference type="NCBI Taxonomy" id="3062594"/>
    <lineage>
        <taxon>Bacteria</taxon>
        <taxon>Pseudomonadati</taxon>
        <taxon>Thermodesulfobacteriota</taxon>
        <taxon>Desulfobulbia</taxon>
        <taxon>Desulfobulbales</taxon>
        <taxon>Desulfobulbaceae</taxon>
        <taxon>Candidatus Electrothrix</taxon>
    </lineage>
</organism>
<keyword evidence="13 24" id="KW-1133">Transmembrane helix</keyword>
<dbReference type="Pfam" id="PF01148">
    <property type="entry name" value="CTP_transf_1"/>
    <property type="match status" value="1"/>
</dbReference>
<evidence type="ECO:0000256" key="7">
    <source>
        <dbReference type="ARBA" id="ARBA00019373"/>
    </source>
</evidence>
<feature type="transmembrane region" description="Helical" evidence="24">
    <location>
        <begin position="76"/>
        <end position="96"/>
    </location>
</feature>
<feature type="transmembrane region" description="Helical" evidence="24">
    <location>
        <begin position="103"/>
        <end position="129"/>
    </location>
</feature>
<dbReference type="PANTHER" id="PTHR46382">
    <property type="entry name" value="PHOSPHATIDATE CYTIDYLYLTRANSFERASE"/>
    <property type="match status" value="1"/>
</dbReference>
<reference evidence="25" key="2">
    <citation type="submission" date="2024-06" db="EMBL/GenBank/DDBJ databases">
        <authorList>
            <person name="Plum-Jensen L.E."/>
            <person name="Schramm A."/>
            <person name="Marshall I.P.G."/>
        </authorList>
    </citation>
    <scope>NUCLEOTIDE SEQUENCE</scope>
    <source>
        <strain evidence="25">Rat1</strain>
    </source>
</reference>
<comment type="pathway">
    <text evidence="4">Lipid metabolism.</text>
</comment>
<keyword evidence="15 24" id="KW-0472">Membrane</keyword>
<feature type="transmembrane region" description="Helical" evidence="24">
    <location>
        <begin position="175"/>
        <end position="194"/>
    </location>
</feature>
<evidence type="ECO:0000256" key="9">
    <source>
        <dbReference type="ARBA" id="ARBA00022516"/>
    </source>
</evidence>
<dbReference type="EMBL" id="CP159373">
    <property type="protein sequence ID" value="XCN72973.1"/>
    <property type="molecule type" value="Genomic_DNA"/>
</dbReference>
<dbReference type="GO" id="GO:0005886">
    <property type="term" value="C:plasma membrane"/>
    <property type="evidence" value="ECO:0007669"/>
    <property type="project" value="UniProtKB-SubCell"/>
</dbReference>
<comment type="pathway">
    <text evidence="3">Phospholipid metabolism; CDP-diacylglycerol biosynthesis; CDP-diacylglycerol from sn-glycerol 3-phosphate: step 3/3.</text>
</comment>
<keyword evidence="12 25" id="KW-0548">Nucleotidyltransferase</keyword>
<evidence type="ECO:0000313" key="25">
    <source>
        <dbReference type="EMBL" id="XCN72973.1"/>
    </source>
</evidence>
<dbReference type="KEGG" id="eaj:Q3M24_22295"/>
<keyword evidence="8" id="KW-1003">Cell membrane</keyword>
<evidence type="ECO:0000256" key="2">
    <source>
        <dbReference type="ARBA" id="ARBA00004651"/>
    </source>
</evidence>
<feature type="transmembrane region" description="Helical" evidence="24">
    <location>
        <begin position="12"/>
        <end position="39"/>
    </location>
</feature>
<keyword evidence="10 25" id="KW-0808">Transferase</keyword>
<keyword evidence="16" id="KW-0594">Phospholipid biosynthesis</keyword>
<sequence length="266" mass="28263">MMERLIPGILMVIFWVFLLFLTPPFMFWCALTLGATIALHEYFRMINKTPGTVLHLLSVLTCLIPVLAAADGRPAEVLVGGYLALLGLVALTIFFYTRFADPLAFLVHSGFSVFYIAYCASFLVLLRFLPSGNSWLLLLTAVTAGSDTGAYYSGRAFGKKKLCPSISPAKTINGAIGGVLTAMVAAILLGALLLPEVGSLQLAFAAVLLSLVSIGGDLAESIIKRGTGIKDSGTLLRAHGGLLDRIDSLLLTAPLLYLLLLSGVLS</sequence>
<protein>
    <recommendedName>
        <fullName evidence="7">Phosphatidate cytidylyltransferase</fullName>
        <ecNumber evidence="6">2.7.7.41</ecNumber>
    </recommendedName>
    <alternativeName>
        <fullName evidence="20">CDP-DAG synthase</fullName>
    </alternativeName>
    <alternativeName>
        <fullName evidence="22">CDP-DG synthase</fullName>
    </alternativeName>
    <alternativeName>
        <fullName evidence="18">CDP-diacylglycerol synthase</fullName>
    </alternativeName>
    <alternativeName>
        <fullName evidence="21">CDP-diglyceride pyrophosphorylase</fullName>
    </alternativeName>
    <alternativeName>
        <fullName evidence="23">CDP-diglyceride synthase</fullName>
    </alternativeName>
    <alternativeName>
        <fullName evidence="19">CTP:phosphatidate cytidylyltransferase</fullName>
    </alternativeName>
</protein>
<name>A0AAU8LVQ1_9BACT</name>
<proteinExistence type="inferred from homology"/>
<evidence type="ECO:0000256" key="12">
    <source>
        <dbReference type="ARBA" id="ARBA00022695"/>
    </source>
</evidence>
<evidence type="ECO:0000256" key="11">
    <source>
        <dbReference type="ARBA" id="ARBA00022692"/>
    </source>
</evidence>
<evidence type="ECO:0000256" key="14">
    <source>
        <dbReference type="ARBA" id="ARBA00023098"/>
    </source>
</evidence>
<evidence type="ECO:0000256" key="4">
    <source>
        <dbReference type="ARBA" id="ARBA00005189"/>
    </source>
</evidence>
<evidence type="ECO:0000256" key="16">
    <source>
        <dbReference type="ARBA" id="ARBA00023209"/>
    </source>
</evidence>
<evidence type="ECO:0000256" key="8">
    <source>
        <dbReference type="ARBA" id="ARBA00022475"/>
    </source>
</evidence>
<evidence type="ECO:0000256" key="19">
    <source>
        <dbReference type="ARBA" id="ARBA00031825"/>
    </source>
</evidence>
<gene>
    <name evidence="25" type="ORF">Q3M24_22295</name>
</gene>
<comment type="subcellular location">
    <subcellularLocation>
        <location evidence="2">Cell membrane</location>
        <topology evidence="2">Multi-pass membrane protein</topology>
    </subcellularLocation>
</comment>
<evidence type="ECO:0000256" key="17">
    <source>
        <dbReference type="ARBA" id="ARBA00023264"/>
    </source>
</evidence>
<keyword evidence="11 24" id="KW-0812">Transmembrane</keyword>
<dbReference type="GO" id="GO:0016024">
    <property type="term" value="P:CDP-diacylglycerol biosynthetic process"/>
    <property type="evidence" value="ECO:0007669"/>
    <property type="project" value="TreeGrafter"/>
</dbReference>
<evidence type="ECO:0000256" key="15">
    <source>
        <dbReference type="ARBA" id="ARBA00023136"/>
    </source>
</evidence>
<evidence type="ECO:0000256" key="20">
    <source>
        <dbReference type="ARBA" id="ARBA00032253"/>
    </source>
</evidence>
<evidence type="ECO:0000256" key="22">
    <source>
        <dbReference type="ARBA" id="ARBA00032743"/>
    </source>
</evidence>
<comment type="similarity">
    <text evidence="5">Belongs to the CDS family.</text>
</comment>
<evidence type="ECO:0000256" key="10">
    <source>
        <dbReference type="ARBA" id="ARBA00022679"/>
    </source>
</evidence>
<evidence type="ECO:0000256" key="23">
    <source>
        <dbReference type="ARBA" id="ARBA00033406"/>
    </source>
</evidence>